<dbReference type="AlphaFoldDB" id="A0A1F7F808"/>
<protein>
    <submittedName>
        <fullName evidence="1">Uncharacterized protein</fullName>
    </submittedName>
</protein>
<dbReference type="EMBL" id="MFYX01000102">
    <property type="protein sequence ID" value="OGK02789.1"/>
    <property type="molecule type" value="Genomic_DNA"/>
</dbReference>
<evidence type="ECO:0000313" key="1">
    <source>
        <dbReference type="EMBL" id="OGK02789.1"/>
    </source>
</evidence>
<proteinExistence type="predicted"/>
<name>A0A1F7F808_UNCRA</name>
<sequence length="142" mass="16423">MTHLTPRKRLLSLNLLIYISAFLYFTCNTERVKMSSYTSNLQHFLDKNGDIPLDIHPEGRKMASFLTSVVDRVTASFPFVREFIKTGLKCMKTDCRGAIIGHFRNENEPIVWQCMKCSDFGSISDWQNSHWDKATNKIKKTV</sequence>
<reference evidence="1 2" key="1">
    <citation type="journal article" date="2016" name="Nat. Commun.">
        <title>Thousands of microbial genomes shed light on interconnected biogeochemical processes in an aquifer system.</title>
        <authorList>
            <person name="Anantharaman K."/>
            <person name="Brown C.T."/>
            <person name="Hug L.A."/>
            <person name="Sharon I."/>
            <person name="Castelle C.J."/>
            <person name="Probst A.J."/>
            <person name="Thomas B.C."/>
            <person name="Singh A."/>
            <person name="Wilkins M.J."/>
            <person name="Karaoz U."/>
            <person name="Brodie E.L."/>
            <person name="Williams K.H."/>
            <person name="Hubbard S.S."/>
            <person name="Banfield J.F."/>
        </authorList>
    </citation>
    <scope>NUCLEOTIDE SEQUENCE [LARGE SCALE GENOMIC DNA]</scope>
</reference>
<comment type="caution">
    <text evidence="1">The sequence shown here is derived from an EMBL/GenBank/DDBJ whole genome shotgun (WGS) entry which is preliminary data.</text>
</comment>
<organism evidence="1 2">
    <name type="scientific">Candidatus Raymondbacteria bacterium RIFOXYD12_FULL_49_13</name>
    <dbReference type="NCBI Taxonomy" id="1817890"/>
    <lineage>
        <taxon>Bacteria</taxon>
        <taxon>Raymondiibacteriota</taxon>
    </lineage>
</organism>
<evidence type="ECO:0000313" key="2">
    <source>
        <dbReference type="Proteomes" id="UP000179243"/>
    </source>
</evidence>
<gene>
    <name evidence="1" type="ORF">A2519_07555</name>
</gene>
<dbReference type="Proteomes" id="UP000179243">
    <property type="component" value="Unassembled WGS sequence"/>
</dbReference>
<accession>A0A1F7F808</accession>